<evidence type="ECO:0000313" key="3">
    <source>
        <dbReference type="EMBL" id="ASU77438.1"/>
    </source>
</evidence>
<dbReference type="eggNOG" id="COG0438">
    <property type="taxonomic scope" value="Bacteria"/>
</dbReference>
<reference evidence="3 6" key="2">
    <citation type="submission" date="2017-08" db="EMBL/GenBank/DDBJ databases">
        <title>The complete genome sequence of moderately halophilic actinomycete Actinopolyspora erythraea YIM 90600, the producer of novel erythromycin, novel actinopolysporins A-C and tubercidin.</title>
        <authorList>
            <person name="Yin M."/>
            <person name="Tang S."/>
        </authorList>
    </citation>
    <scope>NUCLEOTIDE SEQUENCE [LARGE SCALE GENOMIC DNA]</scope>
    <source>
        <strain evidence="3 6">YIM 90600</strain>
    </source>
</reference>
<organism evidence="3 6">
    <name type="scientific">Actinopolyspora erythraea</name>
    <dbReference type="NCBI Taxonomy" id="414996"/>
    <lineage>
        <taxon>Bacteria</taxon>
        <taxon>Bacillati</taxon>
        <taxon>Actinomycetota</taxon>
        <taxon>Actinomycetes</taxon>
        <taxon>Actinopolysporales</taxon>
        <taxon>Actinopolysporaceae</taxon>
        <taxon>Actinopolyspora</taxon>
    </lineage>
</organism>
<dbReference type="KEGG" id="aey:CDG81_02955"/>
<evidence type="ECO:0000256" key="2">
    <source>
        <dbReference type="SAM" id="Phobius"/>
    </source>
</evidence>
<keyword evidence="2" id="KW-0812">Transmembrane</keyword>
<feature type="transmembrane region" description="Helical" evidence="2">
    <location>
        <begin position="137"/>
        <end position="158"/>
    </location>
</feature>
<name>A0A099D4T3_9ACTN</name>
<keyword evidence="2" id="KW-0472">Membrane</keyword>
<dbReference type="PANTHER" id="PTHR40761:SF1">
    <property type="entry name" value="CONSERVED INTEGRAL MEMBRANE ALANINE VALINE AND LEUCINE RICH PROTEIN-RELATED"/>
    <property type="match status" value="1"/>
</dbReference>
<dbReference type="OrthoDB" id="5187629at2"/>
<keyword evidence="5" id="KW-1185">Reference proteome</keyword>
<feature type="transmembrane region" description="Helical" evidence="2">
    <location>
        <begin position="255"/>
        <end position="278"/>
    </location>
</feature>
<gene>
    <name evidence="3" type="ORF">CDG81_02955</name>
    <name evidence="4" type="ORF">IL38_18020</name>
</gene>
<keyword evidence="2" id="KW-1133">Transmembrane helix</keyword>
<feature type="transmembrane region" description="Helical" evidence="2">
    <location>
        <begin position="198"/>
        <end position="216"/>
    </location>
</feature>
<dbReference type="PANTHER" id="PTHR40761">
    <property type="entry name" value="CONSERVED INTEGRAL MEMBRANE ALANINE VALINE AND LEUCINE RICH PROTEIN-RELATED"/>
    <property type="match status" value="1"/>
</dbReference>
<sequence length="307" mass="30920">MTTIAVLLAAVGAFGNAFGAHLQHGAVHATISDRKLGVRNQLRLVANTRWLLGLICLGGGTVLHALSLGLAPLSVVQPVGVLALPLTVLLNSRESGIGLDRLPRSSVLAALGITAGVSAFVFLAARTATPTSVSSQAAGTAIQLVTVAVFSLGLLGLLTSRSLRCIAYASGCAVAYGLVSLLLRAVSQQVTAGRLADVQLWLLLGMGVSVLVGGWLLQHAYASGPPDLVVACLTVIDPLVAVGLGIGLLGEADSVGPWTAVGEAVCAAVACAGVFALARYHPENRGGAAPTVAGDGSDRRVTSVDSS</sequence>
<feature type="transmembrane region" description="Helical" evidence="2">
    <location>
        <begin position="165"/>
        <end position="186"/>
    </location>
</feature>
<evidence type="ECO:0000313" key="4">
    <source>
        <dbReference type="EMBL" id="KGI80350.1"/>
    </source>
</evidence>
<feature type="region of interest" description="Disordered" evidence="1">
    <location>
        <begin position="288"/>
        <end position="307"/>
    </location>
</feature>
<dbReference type="RefSeq" id="WP_043575904.1">
    <property type="nucleotide sequence ID" value="NZ_CP022752.1"/>
</dbReference>
<dbReference type="Proteomes" id="UP000029737">
    <property type="component" value="Unassembled WGS sequence"/>
</dbReference>
<feature type="transmembrane region" description="Helical" evidence="2">
    <location>
        <begin position="228"/>
        <end position="249"/>
    </location>
</feature>
<evidence type="ECO:0000313" key="5">
    <source>
        <dbReference type="Proteomes" id="UP000029737"/>
    </source>
</evidence>
<feature type="transmembrane region" description="Helical" evidence="2">
    <location>
        <begin position="105"/>
        <end position="125"/>
    </location>
</feature>
<protein>
    <submittedName>
        <fullName evidence="4">Membrane protein</fullName>
    </submittedName>
</protein>
<evidence type="ECO:0000313" key="6">
    <source>
        <dbReference type="Proteomes" id="UP000215043"/>
    </source>
</evidence>
<proteinExistence type="predicted"/>
<dbReference type="AlphaFoldDB" id="A0A099D4T3"/>
<reference evidence="4 5" key="1">
    <citation type="journal article" date="2014" name="PLoS ONE">
        <title>Identification and Characterization of a New Erythromycin Biosynthetic Gene Cluster in Actinopolyspora erythraea YIM90600, a Novel Erythronolide-Producing Halophilic Actinomycete Isolated from Salt Field.</title>
        <authorList>
            <person name="Chen D."/>
            <person name="Feng J."/>
            <person name="Huang L."/>
            <person name="Zhang Q."/>
            <person name="Wu J."/>
            <person name="Zhu X."/>
            <person name="Duan Y."/>
            <person name="Xu Z."/>
        </authorList>
    </citation>
    <scope>NUCLEOTIDE SEQUENCE [LARGE SCALE GENOMIC DNA]</scope>
    <source>
        <strain evidence="4 5">YIM90600</strain>
    </source>
</reference>
<dbReference type="EMBL" id="JPMV01000033">
    <property type="protein sequence ID" value="KGI80350.1"/>
    <property type="molecule type" value="Genomic_DNA"/>
</dbReference>
<evidence type="ECO:0000256" key="1">
    <source>
        <dbReference type="SAM" id="MobiDB-lite"/>
    </source>
</evidence>
<accession>A0A099D4T3</accession>
<dbReference type="EMBL" id="CP022752">
    <property type="protein sequence ID" value="ASU77438.1"/>
    <property type="molecule type" value="Genomic_DNA"/>
</dbReference>
<feature type="transmembrane region" description="Helical" evidence="2">
    <location>
        <begin position="51"/>
        <end position="84"/>
    </location>
</feature>
<dbReference type="HOGENOM" id="CLU_070294_0_0_11"/>
<dbReference type="Proteomes" id="UP000215043">
    <property type="component" value="Chromosome"/>
</dbReference>
<feature type="compositionally biased region" description="Basic and acidic residues" evidence="1">
    <location>
        <begin position="296"/>
        <end position="307"/>
    </location>
</feature>